<keyword evidence="7" id="KW-0175">Coiled coil</keyword>
<evidence type="ECO:0000256" key="3">
    <source>
        <dbReference type="ARBA" id="ARBA00023015"/>
    </source>
</evidence>
<dbReference type="InterPro" id="IPR004827">
    <property type="entry name" value="bZIP"/>
</dbReference>
<comment type="similarity">
    <text evidence="2">Belongs to the bZIP family. NFIL3 subfamily.</text>
</comment>
<dbReference type="Pfam" id="PF07716">
    <property type="entry name" value="bZIP_2"/>
    <property type="match status" value="1"/>
</dbReference>
<feature type="coiled-coil region" evidence="7">
    <location>
        <begin position="239"/>
        <end position="280"/>
    </location>
</feature>
<keyword evidence="4" id="KW-0238">DNA-binding</keyword>
<dbReference type="Proteomes" id="UP001159428">
    <property type="component" value="Unassembled WGS sequence"/>
</dbReference>
<evidence type="ECO:0000259" key="9">
    <source>
        <dbReference type="PROSITE" id="PS50217"/>
    </source>
</evidence>
<dbReference type="Gene3D" id="1.20.5.170">
    <property type="match status" value="1"/>
</dbReference>
<dbReference type="GO" id="GO:0000981">
    <property type="term" value="F:DNA-binding transcription factor activity, RNA polymerase II-specific"/>
    <property type="evidence" value="ECO:0007669"/>
    <property type="project" value="TreeGrafter"/>
</dbReference>
<protein>
    <recommendedName>
        <fullName evidence="9">BZIP domain-containing protein</fullName>
    </recommendedName>
</protein>
<comment type="subcellular location">
    <subcellularLocation>
        <location evidence="1">Nucleus</location>
    </subcellularLocation>
</comment>
<dbReference type="PANTHER" id="PTHR11988:SF27">
    <property type="entry name" value="GH27708P"/>
    <property type="match status" value="1"/>
</dbReference>
<dbReference type="FunFam" id="1.20.5.170:FF:000025">
    <property type="entry name" value="nuclear factor interleukin-3-regulated protein-like"/>
    <property type="match status" value="1"/>
</dbReference>
<evidence type="ECO:0000256" key="2">
    <source>
        <dbReference type="ARBA" id="ARBA00006079"/>
    </source>
</evidence>
<evidence type="ECO:0000256" key="4">
    <source>
        <dbReference type="ARBA" id="ARBA00023125"/>
    </source>
</evidence>
<dbReference type="AlphaFoldDB" id="A0AAU9WUM0"/>
<evidence type="ECO:0000256" key="8">
    <source>
        <dbReference type="SAM" id="MobiDB-lite"/>
    </source>
</evidence>
<comment type="caution">
    <text evidence="10">The sequence shown here is derived from an EMBL/GenBank/DDBJ whole genome shotgun (WGS) entry which is preliminary data.</text>
</comment>
<dbReference type="PROSITE" id="PS50217">
    <property type="entry name" value="BZIP"/>
    <property type="match status" value="1"/>
</dbReference>
<dbReference type="PANTHER" id="PTHR11988">
    <property type="entry name" value="THYROTROPH EMBRYONIC FACTOR RELATED"/>
    <property type="match status" value="1"/>
</dbReference>
<feature type="region of interest" description="Disordered" evidence="8">
    <location>
        <begin position="165"/>
        <end position="190"/>
    </location>
</feature>
<dbReference type="InterPro" id="IPR040223">
    <property type="entry name" value="PAR_bZIP"/>
</dbReference>
<dbReference type="InterPro" id="IPR046347">
    <property type="entry name" value="bZIP_sf"/>
</dbReference>
<evidence type="ECO:0000256" key="1">
    <source>
        <dbReference type="ARBA" id="ARBA00004123"/>
    </source>
</evidence>
<gene>
    <name evidence="10" type="ORF">PMEA_00011834</name>
</gene>
<reference evidence="10 11" key="1">
    <citation type="submission" date="2022-05" db="EMBL/GenBank/DDBJ databases">
        <authorList>
            <consortium name="Genoscope - CEA"/>
            <person name="William W."/>
        </authorList>
    </citation>
    <scope>NUCLEOTIDE SEQUENCE [LARGE SCALE GENOMIC DNA]</scope>
</reference>
<keyword evidence="5" id="KW-0804">Transcription</keyword>
<name>A0AAU9WUM0_9CNID</name>
<sequence>MAIPGTTFYLHLLLPKRTKLHVTCLFVGDDSESSDSGVDTLSTSTRGSFPSDYMDLDEFLSVQTQNCQENTQASCEDPQNLSLVASTSTRVAATTVSGLVEQVSPAVTEFSKVAASVNNVLSSVVLSKMSSLPLQVDPAVFQTLRANTSQPEGTNAIVQWCQSVGGTRQDHQEASGPQPGKTPVRRRRNSKYVYNPLPITKKAERKFYSQSQKDERYWERRIKNNVAAKRSRDLRRQKEIEVTEKYKNLEKENANLKEEVRRLRMKADELEKKLASFQGSH</sequence>
<dbReference type="SMART" id="SM00338">
    <property type="entry name" value="BRLZ"/>
    <property type="match status" value="1"/>
</dbReference>
<dbReference type="CDD" id="cd14695">
    <property type="entry name" value="bZIP_HLF"/>
    <property type="match status" value="1"/>
</dbReference>
<evidence type="ECO:0000313" key="11">
    <source>
        <dbReference type="Proteomes" id="UP001159428"/>
    </source>
</evidence>
<organism evidence="10 11">
    <name type="scientific">Pocillopora meandrina</name>
    <dbReference type="NCBI Taxonomy" id="46732"/>
    <lineage>
        <taxon>Eukaryota</taxon>
        <taxon>Metazoa</taxon>
        <taxon>Cnidaria</taxon>
        <taxon>Anthozoa</taxon>
        <taxon>Hexacorallia</taxon>
        <taxon>Scleractinia</taxon>
        <taxon>Astrocoeniina</taxon>
        <taxon>Pocilloporidae</taxon>
        <taxon>Pocillopora</taxon>
    </lineage>
</organism>
<keyword evidence="11" id="KW-1185">Reference proteome</keyword>
<dbReference type="SUPFAM" id="SSF57959">
    <property type="entry name" value="Leucine zipper domain"/>
    <property type="match status" value="1"/>
</dbReference>
<evidence type="ECO:0000256" key="5">
    <source>
        <dbReference type="ARBA" id="ARBA00023163"/>
    </source>
</evidence>
<keyword evidence="6" id="KW-0539">Nucleus</keyword>
<evidence type="ECO:0000313" key="10">
    <source>
        <dbReference type="EMBL" id="CAH3125970.1"/>
    </source>
</evidence>
<keyword evidence="3" id="KW-0805">Transcription regulation</keyword>
<feature type="domain" description="BZIP" evidence="9">
    <location>
        <begin position="214"/>
        <end position="277"/>
    </location>
</feature>
<evidence type="ECO:0000256" key="7">
    <source>
        <dbReference type="SAM" id="Coils"/>
    </source>
</evidence>
<dbReference type="GO" id="GO:0005634">
    <property type="term" value="C:nucleus"/>
    <property type="evidence" value="ECO:0007669"/>
    <property type="project" value="UniProtKB-SubCell"/>
</dbReference>
<dbReference type="GO" id="GO:0000978">
    <property type="term" value="F:RNA polymerase II cis-regulatory region sequence-specific DNA binding"/>
    <property type="evidence" value="ECO:0007669"/>
    <property type="project" value="TreeGrafter"/>
</dbReference>
<dbReference type="EMBL" id="CALNXJ010000021">
    <property type="protein sequence ID" value="CAH3125970.1"/>
    <property type="molecule type" value="Genomic_DNA"/>
</dbReference>
<proteinExistence type="inferred from homology"/>
<accession>A0AAU9WUM0</accession>
<evidence type="ECO:0000256" key="6">
    <source>
        <dbReference type="ARBA" id="ARBA00023242"/>
    </source>
</evidence>